<keyword evidence="12" id="KW-1185">Reference proteome</keyword>
<dbReference type="GO" id="GO:0008017">
    <property type="term" value="F:microtubule binding"/>
    <property type="evidence" value="ECO:0007669"/>
    <property type="project" value="InterPro"/>
</dbReference>
<dbReference type="InterPro" id="IPR027417">
    <property type="entry name" value="P-loop_NTPase"/>
</dbReference>
<dbReference type="InterPro" id="IPR019821">
    <property type="entry name" value="Kinesin_motor_CS"/>
</dbReference>
<dbReference type="SUPFAM" id="SSF52540">
    <property type="entry name" value="P-loop containing nucleoside triphosphate hydrolases"/>
    <property type="match status" value="1"/>
</dbReference>
<evidence type="ECO:0000313" key="12">
    <source>
        <dbReference type="Proteomes" id="UP000267029"/>
    </source>
</evidence>
<evidence type="ECO:0000256" key="7">
    <source>
        <dbReference type="ARBA" id="ARBA00061030"/>
    </source>
</evidence>
<keyword evidence="2 9" id="KW-0493">Microtubule</keyword>
<reference evidence="11 12" key="1">
    <citation type="submission" date="2018-10" db="EMBL/GenBank/DDBJ databases">
        <authorList>
            <consortium name="Pathogen Informatics"/>
        </authorList>
    </citation>
    <scope>NUCLEOTIDE SEQUENCE [LARGE SCALE GENOMIC DNA]</scope>
</reference>
<dbReference type="SMART" id="SM00129">
    <property type="entry name" value="KISc"/>
    <property type="match status" value="1"/>
</dbReference>
<evidence type="ECO:0000259" key="10">
    <source>
        <dbReference type="PROSITE" id="PS50067"/>
    </source>
</evidence>
<dbReference type="Proteomes" id="UP000267029">
    <property type="component" value="Unassembled WGS sequence"/>
</dbReference>
<dbReference type="PRINTS" id="PR00380">
    <property type="entry name" value="KINESINHEAVY"/>
</dbReference>
<gene>
    <name evidence="11" type="ORF">MCOS_LOCUS654</name>
</gene>
<evidence type="ECO:0000256" key="5">
    <source>
        <dbReference type="ARBA" id="ARBA00023175"/>
    </source>
</evidence>
<keyword evidence="3 8" id="KW-0547">Nucleotide-binding</keyword>
<evidence type="ECO:0000256" key="8">
    <source>
        <dbReference type="PROSITE-ProRule" id="PRU00283"/>
    </source>
</evidence>
<dbReference type="InterPro" id="IPR027640">
    <property type="entry name" value="Kinesin-like_fam"/>
</dbReference>
<evidence type="ECO:0000256" key="6">
    <source>
        <dbReference type="ARBA" id="ARBA00023212"/>
    </source>
</evidence>
<feature type="binding site" evidence="8">
    <location>
        <begin position="157"/>
        <end position="164"/>
    </location>
    <ligand>
        <name>ATP</name>
        <dbReference type="ChEBI" id="CHEBI:30616"/>
    </ligand>
</feature>
<keyword evidence="6" id="KW-0963">Cytoplasm</keyword>
<dbReference type="InterPro" id="IPR036961">
    <property type="entry name" value="Kinesin_motor_dom_sf"/>
</dbReference>
<dbReference type="PANTHER" id="PTHR47971">
    <property type="entry name" value="KINESIN-RELATED PROTEIN 6"/>
    <property type="match status" value="1"/>
</dbReference>
<evidence type="ECO:0000313" key="11">
    <source>
        <dbReference type="EMBL" id="VDD74651.1"/>
    </source>
</evidence>
<dbReference type="PROSITE" id="PS00411">
    <property type="entry name" value="KINESIN_MOTOR_1"/>
    <property type="match status" value="1"/>
</dbReference>
<keyword evidence="4 8" id="KW-0067">ATP-binding</keyword>
<evidence type="ECO:0000256" key="1">
    <source>
        <dbReference type="ARBA" id="ARBA00004245"/>
    </source>
</evidence>
<evidence type="ECO:0000256" key="3">
    <source>
        <dbReference type="ARBA" id="ARBA00022741"/>
    </source>
</evidence>
<keyword evidence="6" id="KW-0206">Cytoskeleton</keyword>
<dbReference type="EMBL" id="UXSR01000059">
    <property type="protein sequence ID" value="VDD74651.1"/>
    <property type="molecule type" value="Genomic_DNA"/>
</dbReference>
<sequence>MNFIDSSKPLIVKINGRLYWDCGLDDDSSSEDFKYENSKTIFKSGILSNDVSNNGHMSHRDDDSCPRIQVCVRKRPLSLKEVSQSDPDIVDVSVPGHVTVSEPHYLVDLSQFVESHTFRLDHTFDETTSTNEIYRKTAAPLLRSIFHGFMATCFAYGQTGSGKTFTMSGPVGPDNCYRLLDRGLYGMVVNDVFERLRSQEDGNGYSVTVAFFEIYCNRVYDLLNGRSLVRVLEDASGSVHLVGLSEVQVETSEETLDLLRRSSRLRVTGHTTLNVTSSRSHAVFQISLRLADSIIGRFSLVDLAGNERGGDADKETRIECGEINKSLLALKECIRAMGRRRVQHLPFRNSKLTQVLRESFLGSRSRTCMIAMVSPALSCADYTLNTLRYAQLVKELPSLEGWPRRSTRVSRMSTYSGFPKSSPSFCANDDSSSNYDWDVSETEAFGDESGEGARERRGPFSELVGLHRQLLKHREVPEIEQSMTTEPTTSAVFVPPFASSNSGATFHHPLCAANCCLLRT</sequence>
<name>A0A0R3U2G8_MESCO</name>
<keyword evidence="5 8" id="KW-0505">Motor protein</keyword>
<dbReference type="InterPro" id="IPR001752">
    <property type="entry name" value="Kinesin_motor_dom"/>
</dbReference>
<organism evidence="11 12">
    <name type="scientific">Mesocestoides corti</name>
    <name type="common">Flatworm</name>
    <dbReference type="NCBI Taxonomy" id="53468"/>
    <lineage>
        <taxon>Eukaryota</taxon>
        <taxon>Metazoa</taxon>
        <taxon>Spiralia</taxon>
        <taxon>Lophotrochozoa</taxon>
        <taxon>Platyhelminthes</taxon>
        <taxon>Cestoda</taxon>
        <taxon>Eucestoda</taxon>
        <taxon>Cyclophyllidea</taxon>
        <taxon>Mesocestoididae</taxon>
        <taxon>Mesocestoides</taxon>
    </lineage>
</organism>
<dbReference type="GO" id="GO:0005524">
    <property type="term" value="F:ATP binding"/>
    <property type="evidence" value="ECO:0007669"/>
    <property type="project" value="UniProtKB-UniRule"/>
</dbReference>
<dbReference type="CDD" id="cd01367">
    <property type="entry name" value="KISc_KIF2_like"/>
    <property type="match status" value="1"/>
</dbReference>
<dbReference type="GO" id="GO:0007019">
    <property type="term" value="P:microtubule depolymerization"/>
    <property type="evidence" value="ECO:0007669"/>
    <property type="project" value="TreeGrafter"/>
</dbReference>
<comment type="subcellular location">
    <subcellularLocation>
        <location evidence="1">Cytoplasm</location>
        <location evidence="1">Cytoskeleton</location>
    </subcellularLocation>
</comment>
<dbReference type="STRING" id="53468.A0A0R3U2G8"/>
<evidence type="ECO:0000256" key="4">
    <source>
        <dbReference type="ARBA" id="ARBA00022840"/>
    </source>
</evidence>
<dbReference type="GO" id="GO:0005874">
    <property type="term" value="C:microtubule"/>
    <property type="evidence" value="ECO:0007669"/>
    <property type="project" value="UniProtKB-KW"/>
</dbReference>
<dbReference type="GO" id="GO:0003777">
    <property type="term" value="F:microtubule motor activity"/>
    <property type="evidence" value="ECO:0007669"/>
    <property type="project" value="InterPro"/>
</dbReference>
<protein>
    <recommendedName>
        <fullName evidence="9">Kinesin-like protein</fullName>
    </recommendedName>
</protein>
<dbReference type="Pfam" id="PF00225">
    <property type="entry name" value="Kinesin"/>
    <property type="match status" value="1"/>
</dbReference>
<dbReference type="AlphaFoldDB" id="A0A0R3U2G8"/>
<dbReference type="FunFam" id="3.40.850.10:FF:000012">
    <property type="entry name" value="Kinesin-like protein"/>
    <property type="match status" value="1"/>
</dbReference>
<feature type="domain" description="Kinesin motor" evidence="10">
    <location>
        <begin position="67"/>
        <end position="396"/>
    </location>
</feature>
<dbReference type="PROSITE" id="PS50067">
    <property type="entry name" value="KINESIN_MOTOR_2"/>
    <property type="match status" value="1"/>
</dbReference>
<dbReference type="GO" id="GO:0007018">
    <property type="term" value="P:microtubule-based movement"/>
    <property type="evidence" value="ECO:0007669"/>
    <property type="project" value="InterPro"/>
</dbReference>
<accession>A0A0R3U2G8</accession>
<evidence type="ECO:0000256" key="9">
    <source>
        <dbReference type="RuleBase" id="RU000394"/>
    </source>
</evidence>
<dbReference type="OrthoDB" id="3176171at2759"/>
<evidence type="ECO:0000256" key="2">
    <source>
        <dbReference type="ARBA" id="ARBA00022701"/>
    </source>
</evidence>
<proteinExistence type="inferred from homology"/>
<dbReference type="Gene3D" id="3.40.850.10">
    <property type="entry name" value="Kinesin motor domain"/>
    <property type="match status" value="1"/>
</dbReference>
<comment type="similarity">
    <text evidence="7">Belongs to the TRAFAC class myosin-kinesin ATPase superfamily. Kinesin family. KIN-13 subfamily.</text>
</comment>
<dbReference type="PANTHER" id="PTHR47971:SF20">
    <property type="entry name" value="KINESIN-LIKE PROTEIN KIF24"/>
    <property type="match status" value="1"/>
</dbReference>